<dbReference type="InterPro" id="IPR002909">
    <property type="entry name" value="IPT_dom"/>
</dbReference>
<dbReference type="PRINTS" id="PR00057">
    <property type="entry name" value="NFKBTNSCPFCT"/>
</dbReference>
<dbReference type="InterPro" id="IPR002110">
    <property type="entry name" value="Ankyrin_rpt"/>
</dbReference>
<dbReference type="CDD" id="cd01177">
    <property type="entry name" value="IPT_NFkappaB"/>
    <property type="match status" value="1"/>
</dbReference>
<organism evidence="3 4">
    <name type="scientific">Polistes dominula</name>
    <name type="common">European paper wasp</name>
    <name type="synonym">Vespa dominula</name>
    <dbReference type="NCBI Taxonomy" id="743375"/>
    <lineage>
        <taxon>Eukaryota</taxon>
        <taxon>Metazoa</taxon>
        <taxon>Ecdysozoa</taxon>
        <taxon>Arthropoda</taxon>
        <taxon>Hexapoda</taxon>
        <taxon>Insecta</taxon>
        <taxon>Pterygota</taxon>
        <taxon>Neoptera</taxon>
        <taxon>Endopterygota</taxon>
        <taxon>Hymenoptera</taxon>
        <taxon>Apocrita</taxon>
        <taxon>Aculeata</taxon>
        <taxon>Vespoidea</taxon>
        <taxon>Vespidae</taxon>
        <taxon>Polistinae</taxon>
        <taxon>Polistini</taxon>
        <taxon>Polistes</taxon>
    </lineage>
</organism>
<dbReference type="SMART" id="SM00429">
    <property type="entry name" value="IPT"/>
    <property type="match status" value="1"/>
</dbReference>
<dbReference type="SUPFAM" id="SSF47986">
    <property type="entry name" value="DEATH domain"/>
    <property type="match status" value="1"/>
</dbReference>
<name>A0ABM1I977_POLDO</name>
<dbReference type="SUPFAM" id="SSF81296">
    <property type="entry name" value="E set domains"/>
    <property type="match status" value="1"/>
</dbReference>
<evidence type="ECO:0000313" key="3">
    <source>
        <dbReference type="Proteomes" id="UP000694924"/>
    </source>
</evidence>
<evidence type="ECO:0000256" key="1">
    <source>
        <dbReference type="PROSITE-ProRule" id="PRU00023"/>
    </source>
</evidence>
<feature type="repeat" description="ANK" evidence="1">
    <location>
        <begin position="664"/>
        <end position="687"/>
    </location>
</feature>
<dbReference type="SUPFAM" id="SSF48403">
    <property type="entry name" value="Ankyrin repeat"/>
    <property type="match status" value="1"/>
</dbReference>
<dbReference type="InterPro" id="IPR032397">
    <property type="entry name" value="RHD_dimer"/>
</dbReference>
<keyword evidence="3" id="KW-1185">Reference proteome</keyword>
<feature type="repeat" description="ANK" evidence="1">
    <location>
        <begin position="698"/>
        <end position="733"/>
    </location>
</feature>
<dbReference type="InterPro" id="IPR000451">
    <property type="entry name" value="NFkB/Dor"/>
</dbReference>
<sequence>MPEIYENYMMKEEFDGQQDYGIYGNDPMLISSTNAMSLYNNPIDCQFNFNSGSPMSTTSSPSHMPTYLLLDNYTVVGVPHIVILEQPVEKFRFRYKSEMIGTHGTLSANSVIANKKGAPTVELRNFREKAIIRCTVVTSDDKRPRIPHAHHLIRRNGQKDRDDPHEIEVSQENGYTAIFYGMGIIHTAKRHVKDELIRKLKMELLEKRRRKNVNAIISMRDEVQIKADAEIYQKSLNLNSVSLCFQAFILDANNVMVPITQPVYSNPINNLKSALTGELKICRIDKFTSSCEGGEEVFMLVEKVGKKNIKVKFFELDEDDHEVWCDYGRFTELDVHHQYAIVFRTPPYKDINITSSKEVFVKLERPSDNDYSEAVKFTYKPSDRSLGRKRPRMSYSNSTELSQFLPTVERNDSFLKLNDSREISNELKKIFSEGCSSAELRQFVNNIDLDMYTHLVANSEEGVLTSDGASSTKKSDDDTMFAKDIFMEAISIINSGMNEANGEINPSKKKQLKNLFMHRSTFGDSPLHVALRHGQFDIFKYILILTGIDSEYETVINIQNSTGNTPLHYAVLQNQPAIIKALLELGADPNTCDDRGLSPLHVAVKIHNGAECVDTLLSSKLINTEGYTDLGWTPLLLAAEAGSYDAVCSLIRAGANVNNTDKSYGRSVLHIAVEGGHKEIVEFLLKNTSIDVNKTNFTGNTALHIAVAYAGTRAKELCKLLMEYGADPNIQNNSIIKSENIEETENQSEEKEDEVITIKSEVDTEKEKEGEIVKIKSEVDTEKEKEGEVVKIKSEVDSEEESEEKLGQTSFDLATNKPEILQVLKAHDKNTENDNNLAIITKEEILDEDIRKSWLSNEDKRKFALVLEKSTAWKKLAKHLDIEFLIDTARLNSLSPTLLILNYIDIQGDVSLQQLHDILIKLKEPNAAKFVSEIIKEHESEYKFSGNY</sequence>
<dbReference type="PANTHER" id="PTHR24169">
    <property type="entry name" value="NUCLEAR FACTOR NF-KAPPA-B PROTEIN"/>
    <property type="match status" value="1"/>
</dbReference>
<dbReference type="PROSITE" id="PS50297">
    <property type="entry name" value="ANK_REP_REGION"/>
    <property type="match status" value="5"/>
</dbReference>
<dbReference type="RefSeq" id="XP_015176764.1">
    <property type="nucleotide sequence ID" value="XM_015321278.1"/>
</dbReference>
<dbReference type="InterPro" id="IPR014756">
    <property type="entry name" value="Ig_E-set"/>
</dbReference>
<dbReference type="InterPro" id="IPR011029">
    <property type="entry name" value="DEATH-like_dom_sf"/>
</dbReference>
<dbReference type="Gene3D" id="2.60.40.340">
    <property type="entry name" value="Rel homology domain (RHD), DNA-binding domain"/>
    <property type="match status" value="1"/>
</dbReference>
<dbReference type="Gene3D" id="1.25.40.20">
    <property type="entry name" value="Ankyrin repeat-containing domain"/>
    <property type="match status" value="3"/>
</dbReference>
<dbReference type="SUPFAM" id="SSF49417">
    <property type="entry name" value="p53-like transcription factors"/>
    <property type="match status" value="1"/>
</dbReference>
<dbReference type="Proteomes" id="UP000694924">
    <property type="component" value="Unplaced"/>
</dbReference>
<dbReference type="InterPro" id="IPR037059">
    <property type="entry name" value="RHD_DNA_bind_dom_sf"/>
</dbReference>
<keyword evidence="1" id="KW-0040">ANK repeat</keyword>
<dbReference type="InterPro" id="IPR011539">
    <property type="entry name" value="RHD_DNA_bind_dom"/>
</dbReference>
<dbReference type="InterPro" id="IPR033926">
    <property type="entry name" value="IPT_NFkappaB"/>
</dbReference>
<proteinExistence type="predicted"/>
<feature type="repeat" description="ANK" evidence="1">
    <location>
        <begin position="562"/>
        <end position="594"/>
    </location>
</feature>
<gene>
    <name evidence="4" type="primary">LOC107066552</name>
</gene>
<dbReference type="PANTHER" id="PTHR24169:SF28">
    <property type="entry name" value="NUCLEAR FACTOR NF-KAPPA-B P110 SUBUNIT"/>
    <property type="match status" value="1"/>
</dbReference>
<feature type="repeat" description="ANK" evidence="1">
    <location>
        <begin position="630"/>
        <end position="662"/>
    </location>
</feature>
<dbReference type="Gene3D" id="2.60.40.10">
    <property type="entry name" value="Immunoglobulins"/>
    <property type="match status" value="1"/>
</dbReference>
<dbReference type="PROSITE" id="PS50088">
    <property type="entry name" value="ANK_REPEAT"/>
    <property type="match status" value="5"/>
</dbReference>
<dbReference type="InterPro" id="IPR013783">
    <property type="entry name" value="Ig-like_fold"/>
</dbReference>
<dbReference type="PRINTS" id="PR01415">
    <property type="entry name" value="ANKYRIN"/>
</dbReference>
<protein>
    <submittedName>
        <fullName evidence="4">Nuclear factor NF-kappa-B p100 subunit isoform X1</fullName>
    </submittedName>
</protein>
<accession>A0ABM1I977</accession>
<feature type="repeat" description="ANK" evidence="1">
    <location>
        <begin position="522"/>
        <end position="543"/>
    </location>
</feature>
<dbReference type="Pfam" id="PF16179">
    <property type="entry name" value="RHD_dimer"/>
    <property type="match status" value="1"/>
</dbReference>
<reference evidence="4" key="1">
    <citation type="submission" date="2025-08" db="UniProtKB">
        <authorList>
            <consortium name="RefSeq"/>
        </authorList>
    </citation>
    <scope>IDENTIFICATION</scope>
    <source>
        <tissue evidence="4">Whole body</tissue>
    </source>
</reference>
<evidence type="ECO:0000259" key="2">
    <source>
        <dbReference type="PROSITE" id="PS50254"/>
    </source>
</evidence>
<dbReference type="PROSITE" id="PS50254">
    <property type="entry name" value="REL_2"/>
    <property type="match status" value="1"/>
</dbReference>
<evidence type="ECO:0000313" key="4">
    <source>
        <dbReference type="RefSeq" id="XP_015176764.1"/>
    </source>
</evidence>
<dbReference type="InterPro" id="IPR036770">
    <property type="entry name" value="Ankyrin_rpt-contain_sf"/>
</dbReference>
<dbReference type="SMART" id="SM00248">
    <property type="entry name" value="ANK"/>
    <property type="match status" value="6"/>
</dbReference>
<dbReference type="GeneID" id="107066552"/>
<dbReference type="Pfam" id="PF00554">
    <property type="entry name" value="RHD_DNA_bind"/>
    <property type="match status" value="1"/>
</dbReference>
<dbReference type="InterPro" id="IPR008967">
    <property type="entry name" value="p53-like_TF_DNA-bd_sf"/>
</dbReference>
<dbReference type="Gene3D" id="1.10.533.10">
    <property type="entry name" value="Death Domain, Fas"/>
    <property type="match status" value="1"/>
</dbReference>
<dbReference type="Pfam" id="PF12796">
    <property type="entry name" value="Ank_2"/>
    <property type="match status" value="2"/>
</dbReference>
<feature type="domain" description="RHD" evidence="2">
    <location>
        <begin position="76"/>
        <end position="275"/>
    </location>
</feature>